<protein>
    <recommendedName>
        <fullName evidence="5">Phosphodiesterase</fullName>
    </recommendedName>
</protein>
<feature type="domain" description="Phospholipase D N-terminal" evidence="2">
    <location>
        <begin position="61"/>
        <end position="162"/>
    </location>
</feature>
<dbReference type="CDD" id="cd07389">
    <property type="entry name" value="MPP_PhoD"/>
    <property type="match status" value="1"/>
</dbReference>
<proteinExistence type="predicted"/>
<dbReference type="Proteomes" id="UP000185434">
    <property type="component" value="Chromosome"/>
</dbReference>
<dbReference type="InterPro" id="IPR032093">
    <property type="entry name" value="PhoD_N"/>
</dbReference>
<dbReference type="SUPFAM" id="SSF56300">
    <property type="entry name" value="Metallo-dependent phosphatases"/>
    <property type="match status" value="1"/>
</dbReference>
<dbReference type="AlphaFoldDB" id="A0A1L7CTV4"/>
<evidence type="ECO:0000313" key="3">
    <source>
        <dbReference type="EMBL" id="APT89295.1"/>
    </source>
</evidence>
<accession>A0A1L7CTV4</accession>
<dbReference type="PROSITE" id="PS51318">
    <property type="entry name" value="TAT"/>
    <property type="match status" value="1"/>
</dbReference>
<evidence type="ECO:0000259" key="1">
    <source>
        <dbReference type="Pfam" id="PF09423"/>
    </source>
</evidence>
<dbReference type="InterPro" id="IPR018946">
    <property type="entry name" value="PhoD-like_MPP"/>
</dbReference>
<dbReference type="InterPro" id="IPR052900">
    <property type="entry name" value="Phospholipid_Metab_Enz"/>
</dbReference>
<dbReference type="Pfam" id="PF09423">
    <property type="entry name" value="PhoD"/>
    <property type="match status" value="1"/>
</dbReference>
<reference evidence="3 4" key="1">
    <citation type="submission" date="2014-08" db="EMBL/GenBank/DDBJ databases">
        <title>Complete genome sequence of Corynebacterium frankenforstense ST18(T) (=DSM 45800(T)), isolated from raw cow milk.</title>
        <authorList>
            <person name="Ruckert C."/>
            <person name="Albersmeier A."/>
            <person name="Winkler A."/>
            <person name="Lipski A."/>
            <person name="Kalinowski J."/>
        </authorList>
    </citation>
    <scope>NUCLEOTIDE SEQUENCE [LARGE SCALE GENOMIC DNA]</scope>
    <source>
        <strain evidence="3 4">ST18</strain>
    </source>
</reference>
<dbReference type="KEGG" id="cfk:CFRA_08590"/>
<dbReference type="Gene3D" id="2.60.40.380">
    <property type="entry name" value="Purple acid phosphatase-like, N-terminal"/>
    <property type="match status" value="1"/>
</dbReference>
<name>A0A1L7CTV4_9CORY</name>
<feature type="domain" description="PhoD-like phosphatase metallophosphatase" evidence="1">
    <location>
        <begin position="175"/>
        <end position="534"/>
    </location>
</feature>
<evidence type="ECO:0000259" key="2">
    <source>
        <dbReference type="Pfam" id="PF16655"/>
    </source>
</evidence>
<keyword evidence="4" id="KW-1185">Reference proteome</keyword>
<organism evidence="3 4">
    <name type="scientific">Corynebacterium frankenforstense DSM 45800</name>
    <dbReference type="NCBI Taxonomy" id="1437875"/>
    <lineage>
        <taxon>Bacteria</taxon>
        <taxon>Bacillati</taxon>
        <taxon>Actinomycetota</taxon>
        <taxon>Actinomycetes</taxon>
        <taxon>Mycobacteriales</taxon>
        <taxon>Corynebacteriaceae</taxon>
        <taxon>Corynebacterium</taxon>
    </lineage>
</organism>
<dbReference type="InterPro" id="IPR029052">
    <property type="entry name" value="Metallo-depent_PP-like"/>
</dbReference>
<dbReference type="Pfam" id="PF16655">
    <property type="entry name" value="PhoD_N"/>
    <property type="match status" value="1"/>
</dbReference>
<evidence type="ECO:0008006" key="5">
    <source>
        <dbReference type="Google" id="ProtNLM"/>
    </source>
</evidence>
<dbReference type="RefSeq" id="WP_075664291.1">
    <property type="nucleotide sequence ID" value="NZ_CP009247.1"/>
</dbReference>
<dbReference type="PANTHER" id="PTHR43606">
    <property type="entry name" value="PHOSPHATASE, PUTATIVE (AFU_ORTHOLOGUE AFUA_6G08710)-RELATED"/>
    <property type="match status" value="1"/>
</dbReference>
<dbReference type="InterPro" id="IPR038607">
    <property type="entry name" value="PhoD-like_sf"/>
</dbReference>
<dbReference type="EMBL" id="CP009247">
    <property type="protein sequence ID" value="APT89295.1"/>
    <property type="molecule type" value="Genomic_DNA"/>
</dbReference>
<dbReference type="PROSITE" id="PS51257">
    <property type="entry name" value="PROKAR_LIPOPROTEIN"/>
    <property type="match status" value="1"/>
</dbReference>
<dbReference type="InterPro" id="IPR006311">
    <property type="entry name" value="TAT_signal"/>
</dbReference>
<dbReference type="Gene3D" id="3.60.21.70">
    <property type="entry name" value="PhoD-like phosphatase"/>
    <property type="match status" value="1"/>
</dbReference>
<sequence>MSHAPRPLPRRRFLQSAAITGTGIACALGAGKMAVEADAVRGGASPRPLEVDIPADVPFAHGVASGDPLADSVILWTRVTPSVEALPGSGVGVPVTVAWQVSEDEDFTRVVAAGTAHTSAAVDHTVHVDARGLAPARVYYYRFIIDDGAFAGAVSPTGRTWTAPSPGAPLDSLRLAVASCANWESGFFSAYRDMAERARGGEIDVVVFLGDYIYEFARGDYPGKTGVTRHHEPAEELTDLTAYRIRHGHYRTDPDLRAAHAACPWVVVWDDHELANDAWRDGADAHHEGAHGPWPERRDAAMQAYFEWLPIRATSPSREGHLYRSLTFGDLVELTMMDLRTYRDQPPGYRGLAAAREEATMLGAEQFDWVRGVLDRSHTRWNVMGNSVMIAPLDLAEVRRDDATAVVAEFLGARSAAGVPMNLDQWDGYAAERDRLLRELAEDHTPVLFLTGDIHSEWANSITCEGREIGAELVCSSVSAPNVDDKLRMPAHSPFSRAAEARLRAANPDVRHVDLDSHGYAVATITPEAVAMTWLRVDNVEAPGSPVNPGMSLTWRPDLGFLPGMTPQ</sequence>
<evidence type="ECO:0000313" key="4">
    <source>
        <dbReference type="Proteomes" id="UP000185434"/>
    </source>
</evidence>
<gene>
    <name evidence="3" type="ORF">CFRA_08590</name>
</gene>
<dbReference type="STRING" id="1437875.CFRA_08590"/>
<dbReference type="PANTHER" id="PTHR43606:SF2">
    <property type="entry name" value="ALKALINE PHOSPHATASE FAMILY PROTEIN (AFU_ORTHOLOGUE AFUA_5G03860)"/>
    <property type="match status" value="1"/>
</dbReference>